<feature type="non-terminal residue" evidence="1">
    <location>
        <position position="1"/>
    </location>
</feature>
<accession>A0ACA9RTU9</accession>
<gene>
    <name evidence="1" type="ORF">RPERSI_LOCUS22768</name>
</gene>
<comment type="caution">
    <text evidence="1">The sequence shown here is derived from an EMBL/GenBank/DDBJ whole genome shotgun (WGS) entry which is preliminary data.</text>
</comment>
<dbReference type="Proteomes" id="UP000789920">
    <property type="component" value="Unassembled WGS sequence"/>
</dbReference>
<evidence type="ECO:0000313" key="1">
    <source>
        <dbReference type="EMBL" id="CAG8809023.1"/>
    </source>
</evidence>
<dbReference type="EMBL" id="CAJVQC010069594">
    <property type="protein sequence ID" value="CAG8809023.1"/>
    <property type="molecule type" value="Genomic_DNA"/>
</dbReference>
<evidence type="ECO:0000313" key="2">
    <source>
        <dbReference type="Proteomes" id="UP000789920"/>
    </source>
</evidence>
<name>A0ACA9RTU9_9GLOM</name>
<reference evidence="1" key="1">
    <citation type="submission" date="2021-06" db="EMBL/GenBank/DDBJ databases">
        <authorList>
            <person name="Kallberg Y."/>
            <person name="Tangrot J."/>
            <person name="Rosling A."/>
        </authorList>
    </citation>
    <scope>NUCLEOTIDE SEQUENCE</scope>
    <source>
        <strain evidence="1">MA461A</strain>
    </source>
</reference>
<protein>
    <submittedName>
        <fullName evidence="1">21790_t:CDS:1</fullName>
    </submittedName>
</protein>
<proteinExistence type="predicted"/>
<organism evidence="1 2">
    <name type="scientific">Racocetra persica</name>
    <dbReference type="NCBI Taxonomy" id="160502"/>
    <lineage>
        <taxon>Eukaryota</taxon>
        <taxon>Fungi</taxon>
        <taxon>Fungi incertae sedis</taxon>
        <taxon>Mucoromycota</taxon>
        <taxon>Glomeromycotina</taxon>
        <taxon>Glomeromycetes</taxon>
        <taxon>Diversisporales</taxon>
        <taxon>Gigasporaceae</taxon>
        <taxon>Racocetra</taxon>
    </lineage>
</organism>
<sequence>RLVDTKEVIHLINMFKYMSVIVAVVFFWLRLKNVDDFVINSCWIIAQMISSIYTFVWDVKMDWSLLQIHSSNYLLRDELGFKNQYVYKIAIVNNLILRFSWLLYLFYTDIYLMGIIVACLEALRRFLWCIIRVEDEHVANCKGYRAIKEIHTLFVYPDDIIESSSDTAGVDEKLEAKKSKFDLIMKGWVNRSMSTRFSRSNRMRDFNPRHETNEDSYNSDEEYDDDYGDMNGERKVPVSGIYASRRIPTYIDIESGRGSYASSS</sequence>
<keyword evidence="2" id="KW-1185">Reference proteome</keyword>